<keyword evidence="1" id="KW-1133">Transmembrane helix</keyword>
<dbReference type="AlphaFoldDB" id="A0A1X6P575"/>
<keyword evidence="1" id="KW-0472">Membrane</keyword>
<feature type="transmembrane region" description="Helical" evidence="1">
    <location>
        <begin position="75"/>
        <end position="93"/>
    </location>
</feature>
<dbReference type="Proteomes" id="UP000218209">
    <property type="component" value="Unassembled WGS sequence"/>
</dbReference>
<evidence type="ECO:0000256" key="1">
    <source>
        <dbReference type="SAM" id="Phobius"/>
    </source>
</evidence>
<evidence type="ECO:0000313" key="2">
    <source>
        <dbReference type="EMBL" id="OSX75900.1"/>
    </source>
</evidence>
<proteinExistence type="predicted"/>
<keyword evidence="3" id="KW-1185">Reference proteome</keyword>
<feature type="transmembrane region" description="Helical" evidence="1">
    <location>
        <begin position="24"/>
        <end position="42"/>
    </location>
</feature>
<sequence length="94" mass="9574">MAPLGATAAVAYGWLAAVSREPSAVAAAAAMVAVMVWTGAAMGEDISSLRATGPAADAAVCATAGRFCARHHVRAVVSVGVYVWVLWAFVARWA</sequence>
<protein>
    <submittedName>
        <fullName evidence="2">Uncharacterized protein</fullName>
    </submittedName>
</protein>
<reference evidence="2 3" key="1">
    <citation type="submission" date="2017-03" db="EMBL/GenBank/DDBJ databases">
        <title>WGS assembly of Porphyra umbilicalis.</title>
        <authorList>
            <person name="Brawley S.H."/>
            <person name="Blouin N.A."/>
            <person name="Ficko-Blean E."/>
            <person name="Wheeler G.L."/>
            <person name="Lohr M."/>
            <person name="Goodson H.V."/>
            <person name="Jenkins J.W."/>
            <person name="Blaby-Haas C.E."/>
            <person name="Helliwell K.E."/>
            <person name="Chan C."/>
            <person name="Marriage T."/>
            <person name="Bhattacharya D."/>
            <person name="Klein A.S."/>
            <person name="Badis Y."/>
            <person name="Brodie J."/>
            <person name="Cao Y."/>
            <person name="Collen J."/>
            <person name="Dittami S.M."/>
            <person name="Gachon C.M."/>
            <person name="Green B.R."/>
            <person name="Karpowicz S."/>
            <person name="Kim J.W."/>
            <person name="Kudahl U."/>
            <person name="Lin S."/>
            <person name="Michel G."/>
            <person name="Mittag M."/>
            <person name="Olson B.J."/>
            <person name="Pangilinan J."/>
            <person name="Peng Y."/>
            <person name="Qiu H."/>
            <person name="Shu S."/>
            <person name="Singer J.T."/>
            <person name="Smith A.G."/>
            <person name="Sprecher B.N."/>
            <person name="Wagner V."/>
            <person name="Wang W."/>
            <person name="Wang Z.-Y."/>
            <person name="Yan J."/>
            <person name="Yarish C."/>
            <person name="Zoeuner-Riek S."/>
            <person name="Zhuang Y."/>
            <person name="Zou Y."/>
            <person name="Lindquist E.A."/>
            <person name="Grimwood J."/>
            <person name="Barry K."/>
            <person name="Rokhsar D.S."/>
            <person name="Schmutz J."/>
            <person name="Stiller J.W."/>
            <person name="Grossman A.R."/>
            <person name="Prochnik S.E."/>
        </authorList>
    </citation>
    <scope>NUCLEOTIDE SEQUENCE [LARGE SCALE GENOMIC DNA]</scope>
    <source>
        <strain evidence="2">4086291</strain>
    </source>
</reference>
<evidence type="ECO:0000313" key="3">
    <source>
        <dbReference type="Proteomes" id="UP000218209"/>
    </source>
</evidence>
<gene>
    <name evidence="2" type="ORF">BU14_0217s0014</name>
</gene>
<organism evidence="2 3">
    <name type="scientific">Porphyra umbilicalis</name>
    <name type="common">Purple laver</name>
    <name type="synonym">Red alga</name>
    <dbReference type="NCBI Taxonomy" id="2786"/>
    <lineage>
        <taxon>Eukaryota</taxon>
        <taxon>Rhodophyta</taxon>
        <taxon>Bangiophyceae</taxon>
        <taxon>Bangiales</taxon>
        <taxon>Bangiaceae</taxon>
        <taxon>Porphyra</taxon>
    </lineage>
</organism>
<name>A0A1X6P575_PORUM</name>
<accession>A0A1X6P575</accession>
<keyword evidence="1" id="KW-0812">Transmembrane</keyword>
<dbReference type="EMBL" id="KV918887">
    <property type="protein sequence ID" value="OSX75900.1"/>
    <property type="molecule type" value="Genomic_DNA"/>
</dbReference>